<dbReference type="Gene3D" id="1.25.40.20">
    <property type="entry name" value="Ankyrin repeat-containing domain"/>
    <property type="match status" value="1"/>
</dbReference>
<protein>
    <submittedName>
        <fullName evidence="1">Uncharacterized protein</fullName>
    </submittedName>
</protein>
<dbReference type="InterPro" id="IPR052050">
    <property type="entry name" value="SecEffector_AnkRepeat"/>
</dbReference>
<dbReference type="PANTHER" id="PTHR46586:SF3">
    <property type="entry name" value="ANKYRIN REPEAT-CONTAINING PROTEIN"/>
    <property type="match status" value="1"/>
</dbReference>
<reference evidence="1" key="2">
    <citation type="submission" date="2015-06" db="UniProtKB">
        <authorList>
            <consortium name="EnsemblProtists"/>
        </authorList>
    </citation>
    <scope>IDENTIFICATION</scope>
    <source>
        <strain evidence="1">Pr102</strain>
    </source>
</reference>
<dbReference type="SUPFAM" id="SSF48403">
    <property type="entry name" value="Ankyrin repeat"/>
    <property type="match status" value="1"/>
</dbReference>
<dbReference type="VEuPathDB" id="FungiDB:KRP22_10430"/>
<dbReference type="InParanoid" id="H3H629"/>
<dbReference type="VEuPathDB" id="FungiDB:KRP23_322"/>
<dbReference type="AlphaFoldDB" id="H3H629"/>
<dbReference type="HOGENOM" id="CLU_088413_0_0_1"/>
<evidence type="ECO:0000313" key="2">
    <source>
        <dbReference type="Proteomes" id="UP000005238"/>
    </source>
</evidence>
<dbReference type="EMBL" id="DS566463">
    <property type="status" value="NOT_ANNOTATED_CDS"/>
    <property type="molecule type" value="Genomic_DNA"/>
</dbReference>
<proteinExistence type="predicted"/>
<dbReference type="Proteomes" id="UP000005238">
    <property type="component" value="Unassembled WGS sequence"/>
</dbReference>
<keyword evidence="2" id="KW-1185">Reference proteome</keyword>
<accession>H3H629</accession>
<organism evidence="1 2">
    <name type="scientific">Phytophthora ramorum</name>
    <name type="common">Sudden oak death agent</name>
    <dbReference type="NCBI Taxonomy" id="164328"/>
    <lineage>
        <taxon>Eukaryota</taxon>
        <taxon>Sar</taxon>
        <taxon>Stramenopiles</taxon>
        <taxon>Oomycota</taxon>
        <taxon>Peronosporomycetes</taxon>
        <taxon>Peronosporales</taxon>
        <taxon>Peronosporaceae</taxon>
        <taxon>Phytophthora</taxon>
    </lineage>
</organism>
<name>H3H629_PHYRM</name>
<dbReference type="EnsemblProtists" id="Phyra86120">
    <property type="protein sequence ID" value="Phyra86120"/>
    <property type="gene ID" value="Phyra86120"/>
</dbReference>
<reference evidence="2" key="1">
    <citation type="journal article" date="2006" name="Science">
        <title>Phytophthora genome sequences uncover evolutionary origins and mechanisms of pathogenesis.</title>
        <authorList>
            <person name="Tyler B.M."/>
            <person name="Tripathy S."/>
            <person name="Zhang X."/>
            <person name="Dehal P."/>
            <person name="Jiang R.H."/>
            <person name="Aerts A."/>
            <person name="Arredondo F.D."/>
            <person name="Baxter L."/>
            <person name="Bensasson D."/>
            <person name="Beynon J.L."/>
            <person name="Chapman J."/>
            <person name="Damasceno C.M."/>
            <person name="Dorrance A.E."/>
            <person name="Dou D."/>
            <person name="Dickerman A.W."/>
            <person name="Dubchak I.L."/>
            <person name="Garbelotto M."/>
            <person name="Gijzen M."/>
            <person name="Gordon S.G."/>
            <person name="Govers F."/>
            <person name="Grunwald N.J."/>
            <person name="Huang W."/>
            <person name="Ivors K.L."/>
            <person name="Jones R.W."/>
            <person name="Kamoun S."/>
            <person name="Krampis K."/>
            <person name="Lamour K.H."/>
            <person name="Lee M.K."/>
            <person name="McDonald W.H."/>
            <person name="Medina M."/>
            <person name="Meijer H.J."/>
            <person name="Nordberg E.K."/>
            <person name="Maclean D.J."/>
            <person name="Ospina-Giraldo M.D."/>
            <person name="Morris P.F."/>
            <person name="Phuntumart V."/>
            <person name="Putnam N.H."/>
            <person name="Rash S."/>
            <person name="Rose J.K."/>
            <person name="Sakihama Y."/>
            <person name="Salamov A.A."/>
            <person name="Savidor A."/>
            <person name="Scheuring C.F."/>
            <person name="Smith B.M."/>
            <person name="Sobral B.W."/>
            <person name="Terry A."/>
            <person name="Torto-Alalibo T.A."/>
            <person name="Win J."/>
            <person name="Xu Z."/>
            <person name="Zhang H."/>
            <person name="Grigoriev I.V."/>
            <person name="Rokhsar D.S."/>
            <person name="Boore J.L."/>
        </authorList>
    </citation>
    <scope>NUCLEOTIDE SEQUENCE [LARGE SCALE GENOMIC DNA]</scope>
    <source>
        <strain evidence="2">Pr102</strain>
    </source>
</reference>
<dbReference type="InterPro" id="IPR036770">
    <property type="entry name" value="Ankyrin_rpt-contain_sf"/>
</dbReference>
<evidence type="ECO:0000313" key="1">
    <source>
        <dbReference type="EnsemblProtists" id="Phyra86120"/>
    </source>
</evidence>
<sequence length="252" mass="28410">MALLNRILDSQALLQSSHEDLPWSIRSLMLSQAHYQKIQVALSLLEAAKRRDLEMTTWLFEHFRGFAVPQSVVKEAAAAGASELLEYYLDYDINARSADEYSDEERDLSRPVAWGGTDAADAIRAGHRNIAAWMYRYVYVDHRDEVGTLKAAVATGDVQMVEMLQEELDMDCDRGIQEAAANGHLDMVQCMYEQELEEMYDKGVVLAAATNGHLDVVRWLIHLDSSGGRQAPSQLCRQTLNPLVPEKRPRNT</sequence>
<dbReference type="eggNOG" id="ENOG502RRX6">
    <property type="taxonomic scope" value="Eukaryota"/>
</dbReference>
<dbReference type="STRING" id="164328.H3H629"/>
<dbReference type="PANTHER" id="PTHR46586">
    <property type="entry name" value="ANKYRIN REPEAT-CONTAINING PROTEIN"/>
    <property type="match status" value="1"/>
</dbReference>